<dbReference type="GO" id="GO:0051205">
    <property type="term" value="P:protein insertion into membrane"/>
    <property type="evidence" value="ECO:0007669"/>
    <property type="project" value="UniProtKB-UniRule"/>
</dbReference>
<feature type="region of interest" description="Disordered" evidence="5">
    <location>
        <begin position="138"/>
        <end position="180"/>
    </location>
</feature>
<feature type="compositionally biased region" description="Polar residues" evidence="5">
    <location>
        <begin position="158"/>
        <end position="180"/>
    </location>
</feature>
<dbReference type="Pfam" id="PF04355">
    <property type="entry name" value="BamE"/>
    <property type="match status" value="1"/>
</dbReference>
<evidence type="ECO:0000256" key="4">
    <source>
        <dbReference type="HAMAP-Rule" id="MF_00925"/>
    </source>
</evidence>
<keyword evidence="2 4" id="KW-0472">Membrane</keyword>
<comment type="caution">
    <text evidence="8">The sequence shown here is derived from an EMBL/GenBank/DDBJ whole genome shotgun (WGS) entry which is preliminary data.</text>
</comment>
<comment type="function">
    <text evidence="4">Part of the outer membrane protein assembly complex, which is involved in assembly and insertion of beta-barrel proteins into the outer membrane.</text>
</comment>
<dbReference type="Gene3D" id="3.30.1450.10">
    <property type="match status" value="1"/>
</dbReference>
<keyword evidence="4" id="KW-0564">Palmitate</keyword>
<evidence type="ECO:0000256" key="1">
    <source>
        <dbReference type="ARBA" id="ARBA00022729"/>
    </source>
</evidence>
<evidence type="ECO:0000256" key="5">
    <source>
        <dbReference type="SAM" id="MobiDB-lite"/>
    </source>
</evidence>
<keyword evidence="1 4" id="KW-0732">Signal</keyword>
<dbReference type="HAMAP" id="MF_00925">
    <property type="entry name" value="OM_assembly_BamE"/>
    <property type="match status" value="1"/>
</dbReference>
<dbReference type="EMBL" id="WNDQ01000029">
    <property type="protein sequence ID" value="KAF1020858.1"/>
    <property type="molecule type" value="Genomic_DNA"/>
</dbReference>
<evidence type="ECO:0000313" key="8">
    <source>
        <dbReference type="EMBL" id="KAF1020858.1"/>
    </source>
</evidence>
<dbReference type="Proteomes" id="UP000461670">
    <property type="component" value="Unassembled WGS sequence"/>
</dbReference>
<dbReference type="PANTHER" id="PTHR37482:SF1">
    <property type="entry name" value="OUTER MEMBRANE PROTEIN ASSEMBLY FACTOR BAME"/>
    <property type="match status" value="1"/>
</dbReference>
<evidence type="ECO:0000313" key="9">
    <source>
        <dbReference type="Proteomes" id="UP000461670"/>
    </source>
</evidence>
<dbReference type="InterPro" id="IPR037873">
    <property type="entry name" value="BamE-like"/>
</dbReference>
<organism evidence="8 9">
    <name type="scientific">Paracidovorax wautersii</name>
    <dbReference type="NCBI Taxonomy" id="1177982"/>
    <lineage>
        <taxon>Bacteria</taxon>
        <taxon>Pseudomonadati</taxon>
        <taxon>Pseudomonadota</taxon>
        <taxon>Betaproteobacteria</taxon>
        <taxon>Burkholderiales</taxon>
        <taxon>Comamonadaceae</taxon>
        <taxon>Paracidovorax</taxon>
    </lineage>
</organism>
<keyword evidence="4" id="KW-0449">Lipoprotein</keyword>
<feature type="domain" description="Outer membrane protein assembly factor BamE" evidence="7">
    <location>
        <begin position="48"/>
        <end position="117"/>
    </location>
</feature>
<comment type="subunit">
    <text evidence="4">Part of the Bam complex.</text>
</comment>
<sequence>MSLFLSRSARLILPLGLCVVLAACATADRASQRAIGWITPYKADIIQGNVVTAEQVQQLQAGMTRNQVRTLLGTPLVVSVFHQDRWDYVFTIRRQGVAPMERKFTVFFSGDTLARWEGDSLPSETEFATLVQPPADKVKVPELSASPDKLKDFAPKPGQQTASGSAATTGPVTQNYPPLE</sequence>
<dbReference type="GO" id="GO:1990063">
    <property type="term" value="C:Bam protein complex"/>
    <property type="evidence" value="ECO:0007669"/>
    <property type="project" value="TreeGrafter"/>
</dbReference>
<dbReference type="InterPro" id="IPR007450">
    <property type="entry name" value="BamE_dom"/>
</dbReference>
<evidence type="ECO:0000259" key="7">
    <source>
        <dbReference type="Pfam" id="PF04355"/>
    </source>
</evidence>
<feature type="chain" id="PRO_5031655064" description="Outer membrane protein assembly factor BamE" evidence="6">
    <location>
        <begin position="23"/>
        <end position="180"/>
    </location>
</feature>
<evidence type="ECO:0000256" key="2">
    <source>
        <dbReference type="ARBA" id="ARBA00023136"/>
    </source>
</evidence>
<name>A0A7V8JPX4_9BURK</name>
<dbReference type="PROSITE" id="PS51257">
    <property type="entry name" value="PROKAR_LIPOPROTEIN"/>
    <property type="match status" value="1"/>
</dbReference>
<reference evidence="9" key="1">
    <citation type="journal article" date="2020" name="MBio">
        <title>Horizontal gene transfer to a defensive symbiont with a reduced genome amongst a multipartite beetle microbiome.</title>
        <authorList>
            <person name="Waterworth S.C."/>
            <person name="Florez L.V."/>
            <person name="Rees E.R."/>
            <person name="Hertweck C."/>
            <person name="Kaltenpoth M."/>
            <person name="Kwan J.C."/>
        </authorList>
    </citation>
    <scope>NUCLEOTIDE SEQUENCE [LARGE SCALE GENOMIC DNA]</scope>
</reference>
<dbReference type="InterPro" id="IPR026592">
    <property type="entry name" value="BamE"/>
</dbReference>
<comment type="similarity">
    <text evidence="4">Belongs to the BamE family.</text>
</comment>
<proteinExistence type="inferred from homology"/>
<feature type="signal peptide" evidence="6">
    <location>
        <begin position="1"/>
        <end position="22"/>
    </location>
</feature>
<dbReference type="AlphaFoldDB" id="A0A7V8JPX4"/>
<gene>
    <name evidence="4 8" type="primary">bamE</name>
    <name evidence="8" type="ORF">GAK30_02246</name>
</gene>
<comment type="subcellular location">
    <subcellularLocation>
        <location evidence="4">Cell outer membrane</location>
        <topology evidence="4">Lipid-anchor</topology>
    </subcellularLocation>
</comment>
<dbReference type="GO" id="GO:0043165">
    <property type="term" value="P:Gram-negative-bacterium-type cell outer membrane assembly"/>
    <property type="evidence" value="ECO:0007669"/>
    <property type="project" value="UniProtKB-UniRule"/>
</dbReference>
<protein>
    <recommendedName>
        <fullName evidence="4">Outer membrane protein assembly factor BamE</fullName>
    </recommendedName>
</protein>
<dbReference type="GO" id="GO:0030674">
    <property type="term" value="F:protein-macromolecule adaptor activity"/>
    <property type="evidence" value="ECO:0007669"/>
    <property type="project" value="TreeGrafter"/>
</dbReference>
<accession>A0A7V8JPX4</accession>
<keyword evidence="3 4" id="KW-0998">Cell outer membrane</keyword>
<evidence type="ECO:0000256" key="3">
    <source>
        <dbReference type="ARBA" id="ARBA00023237"/>
    </source>
</evidence>
<evidence type="ECO:0000256" key="6">
    <source>
        <dbReference type="SAM" id="SignalP"/>
    </source>
</evidence>
<dbReference type="PANTHER" id="PTHR37482">
    <property type="entry name" value="OUTER MEMBRANE PROTEIN ASSEMBLY FACTOR BAME"/>
    <property type="match status" value="1"/>
</dbReference>